<accession>A0A377JXC1</accession>
<evidence type="ECO:0000313" key="2">
    <source>
        <dbReference type="Proteomes" id="UP000255103"/>
    </source>
</evidence>
<dbReference type="AlphaFoldDB" id="A0A377JXC1"/>
<dbReference type="Proteomes" id="UP000255103">
    <property type="component" value="Unassembled WGS sequence"/>
</dbReference>
<gene>
    <name evidence="1" type="ORF">NCTC12219_01822</name>
</gene>
<dbReference type="EMBL" id="UGHX01000002">
    <property type="protein sequence ID" value="STP14275.1"/>
    <property type="molecule type" value="Genomic_DNA"/>
</dbReference>
<proteinExistence type="predicted"/>
<reference evidence="1 2" key="1">
    <citation type="submission" date="2018-06" db="EMBL/GenBank/DDBJ databases">
        <authorList>
            <consortium name="Pathogen Informatics"/>
            <person name="Doyle S."/>
        </authorList>
    </citation>
    <scope>NUCLEOTIDE SEQUENCE [LARGE SCALE GENOMIC DNA]</scope>
    <source>
        <strain evidence="1 2">NCTC12219</strain>
    </source>
</reference>
<sequence length="125" mass="14300">MERCVLSPPQFLQDNAQEFVLREGGGLFVTTLKSALTGFHAHQILIDDPIKVSEMNSRAARNLVNQNFKESVLSRLQDNKSNITILMQRLGVDDLCGFLLNEREFDKDIINQWKQVSLKAIEKRI</sequence>
<organism evidence="1 2">
    <name type="scientific">Helicobacter cinaedi</name>
    <dbReference type="NCBI Taxonomy" id="213"/>
    <lineage>
        <taxon>Bacteria</taxon>
        <taxon>Pseudomonadati</taxon>
        <taxon>Campylobacterota</taxon>
        <taxon>Epsilonproteobacteria</taxon>
        <taxon>Campylobacterales</taxon>
        <taxon>Helicobacteraceae</taxon>
        <taxon>Helicobacter</taxon>
    </lineage>
</organism>
<evidence type="ECO:0000313" key="1">
    <source>
        <dbReference type="EMBL" id="STP14275.1"/>
    </source>
</evidence>
<name>A0A377JXC1_9HELI</name>
<protein>
    <submittedName>
        <fullName evidence="1">Phage-related CUP0950-like protein</fullName>
    </submittedName>
</protein>